<reference evidence="2" key="1">
    <citation type="submission" date="2022-01" db="EMBL/GenBank/DDBJ databases">
        <authorList>
            <person name="King R."/>
        </authorList>
    </citation>
    <scope>NUCLEOTIDE SEQUENCE</scope>
</reference>
<sequence length="190" mass="19794">MNLPSARGTSGLSIRQRPIPSRGGQLQVAGVVVGSWGANYGYQGGVRQMVPSGYTQRGRGRGGGNSSGGASAGGYQSSYGRGRGTNRRPGMPTFLTNNRKNQGNKKRNTNKPNKGQKPQGVALTVKTDGGDVPVTDVVIDEGGNTCAEEKKKNNTNTCAGEKKKNSTNTNDHKGQDDVPCKAEAVATASN</sequence>
<accession>A0A9N9T5W2</accession>
<evidence type="ECO:0000313" key="3">
    <source>
        <dbReference type="Proteomes" id="UP001153709"/>
    </source>
</evidence>
<evidence type="ECO:0000256" key="1">
    <source>
        <dbReference type="SAM" id="MobiDB-lite"/>
    </source>
</evidence>
<feature type="region of interest" description="Disordered" evidence="1">
    <location>
        <begin position="1"/>
        <end position="24"/>
    </location>
</feature>
<feature type="compositionally biased region" description="Basic and acidic residues" evidence="1">
    <location>
        <begin position="160"/>
        <end position="180"/>
    </location>
</feature>
<proteinExistence type="predicted"/>
<organism evidence="2 3">
    <name type="scientific">Diabrotica balteata</name>
    <name type="common">Banded cucumber beetle</name>
    <dbReference type="NCBI Taxonomy" id="107213"/>
    <lineage>
        <taxon>Eukaryota</taxon>
        <taxon>Metazoa</taxon>
        <taxon>Ecdysozoa</taxon>
        <taxon>Arthropoda</taxon>
        <taxon>Hexapoda</taxon>
        <taxon>Insecta</taxon>
        <taxon>Pterygota</taxon>
        <taxon>Neoptera</taxon>
        <taxon>Endopterygota</taxon>
        <taxon>Coleoptera</taxon>
        <taxon>Polyphaga</taxon>
        <taxon>Cucujiformia</taxon>
        <taxon>Chrysomeloidea</taxon>
        <taxon>Chrysomelidae</taxon>
        <taxon>Galerucinae</taxon>
        <taxon>Diabroticina</taxon>
        <taxon>Diabroticites</taxon>
        <taxon>Diabrotica</taxon>
    </lineage>
</organism>
<feature type="region of interest" description="Disordered" evidence="1">
    <location>
        <begin position="147"/>
        <end position="190"/>
    </location>
</feature>
<evidence type="ECO:0000313" key="2">
    <source>
        <dbReference type="EMBL" id="CAG9836284.1"/>
    </source>
</evidence>
<dbReference type="Proteomes" id="UP001153709">
    <property type="component" value="Chromosome 6"/>
</dbReference>
<dbReference type="AlphaFoldDB" id="A0A9N9T5W2"/>
<keyword evidence="3" id="KW-1185">Reference proteome</keyword>
<feature type="region of interest" description="Disordered" evidence="1">
    <location>
        <begin position="51"/>
        <end position="132"/>
    </location>
</feature>
<protein>
    <submittedName>
        <fullName evidence="2">Uncharacterized protein</fullName>
    </submittedName>
</protein>
<feature type="compositionally biased region" description="Gly residues" evidence="1">
    <location>
        <begin position="61"/>
        <end position="72"/>
    </location>
</feature>
<name>A0A9N9T5W2_DIABA</name>
<gene>
    <name evidence="2" type="ORF">DIABBA_LOCUS9378</name>
</gene>
<dbReference type="EMBL" id="OU898281">
    <property type="protein sequence ID" value="CAG9836284.1"/>
    <property type="molecule type" value="Genomic_DNA"/>
</dbReference>